<feature type="compositionally biased region" description="Basic and acidic residues" evidence="1">
    <location>
        <begin position="38"/>
        <end position="51"/>
    </location>
</feature>
<dbReference type="Gene3D" id="2.40.30.170">
    <property type="match status" value="1"/>
</dbReference>
<dbReference type="Pfam" id="PF25963">
    <property type="entry name" value="Beta-barrel_AAEA"/>
    <property type="match status" value="1"/>
</dbReference>
<feature type="domain" description="Multidrug resistance protein MdtA-like barrel-sandwich hybrid" evidence="2">
    <location>
        <begin position="112"/>
        <end position="251"/>
    </location>
</feature>
<feature type="region of interest" description="Disordered" evidence="1">
    <location>
        <begin position="17"/>
        <end position="58"/>
    </location>
</feature>
<dbReference type="EMBL" id="LSEF01000025">
    <property type="protein sequence ID" value="OAF19369.1"/>
    <property type="molecule type" value="Genomic_DNA"/>
</dbReference>
<dbReference type="Pfam" id="PF25917">
    <property type="entry name" value="BSH_RND"/>
    <property type="match status" value="1"/>
</dbReference>
<name>A0A176ZFN9_9BRAD</name>
<dbReference type="InterPro" id="IPR058625">
    <property type="entry name" value="MdtA-like_BSH"/>
</dbReference>
<dbReference type="AlphaFoldDB" id="A0A176ZFN9"/>
<protein>
    <submittedName>
        <fullName evidence="4">Multidrug transporter</fullName>
    </submittedName>
</protein>
<dbReference type="Gene3D" id="2.40.50.100">
    <property type="match status" value="1"/>
</dbReference>
<comment type="caution">
    <text evidence="4">The sequence shown here is derived from an EMBL/GenBank/DDBJ whole genome shotgun (WGS) entry which is preliminary data.</text>
</comment>
<evidence type="ECO:0000313" key="4">
    <source>
        <dbReference type="EMBL" id="OAF19369.1"/>
    </source>
</evidence>
<evidence type="ECO:0000259" key="2">
    <source>
        <dbReference type="Pfam" id="PF25917"/>
    </source>
</evidence>
<gene>
    <name evidence="4" type="ORF">AXW67_36930</name>
</gene>
<dbReference type="PANTHER" id="PTHR30367:SF1">
    <property type="entry name" value="MULTIDRUG RESISTANCE PROTEIN MDTN"/>
    <property type="match status" value="1"/>
</dbReference>
<dbReference type="InterPro" id="IPR050393">
    <property type="entry name" value="MFP_Efflux_Pump"/>
</dbReference>
<keyword evidence="5" id="KW-1185">Reference proteome</keyword>
<evidence type="ECO:0000256" key="1">
    <source>
        <dbReference type="SAM" id="MobiDB-lite"/>
    </source>
</evidence>
<organism evidence="4 5">
    <name type="scientific">Bradyrhizobium neotropicale</name>
    <dbReference type="NCBI Taxonomy" id="1497615"/>
    <lineage>
        <taxon>Bacteria</taxon>
        <taxon>Pseudomonadati</taxon>
        <taxon>Pseudomonadota</taxon>
        <taxon>Alphaproteobacteria</taxon>
        <taxon>Hyphomicrobiales</taxon>
        <taxon>Nitrobacteraceae</taxon>
        <taxon>Bradyrhizobium</taxon>
    </lineage>
</organism>
<dbReference type="PANTHER" id="PTHR30367">
    <property type="entry name" value="P-HYDROXYBENZOIC ACID EFFLUX PUMP SUBUNIT AAEA-RELATED"/>
    <property type="match status" value="1"/>
</dbReference>
<evidence type="ECO:0000259" key="3">
    <source>
        <dbReference type="Pfam" id="PF25963"/>
    </source>
</evidence>
<dbReference type="InterPro" id="IPR058634">
    <property type="entry name" value="AaeA-lik-b-barrel"/>
</dbReference>
<dbReference type="SUPFAM" id="SSF111369">
    <property type="entry name" value="HlyD-like secretion proteins"/>
    <property type="match status" value="1"/>
</dbReference>
<accession>A0A176ZFN9</accession>
<dbReference type="RefSeq" id="WP_063676888.1">
    <property type="nucleotide sequence ID" value="NZ_LSEF01000025.1"/>
</dbReference>
<feature type="domain" description="p-hydroxybenzoic acid efflux pump subunit AaeA-like beta-barrel" evidence="3">
    <location>
        <begin position="255"/>
        <end position="351"/>
    </location>
</feature>
<feature type="region of interest" description="Disordered" evidence="1">
    <location>
        <begin position="409"/>
        <end position="431"/>
    </location>
</feature>
<sequence>METGLCRDAATLLDGKAATETQAGSTDAVDHAGLPEPLARDTSDRAAEDGNRAAQATPSTLRREALGRLIVGAGKHLATLGIALVAILISAATWQHYVTAPWTRNGSVRVQVANVAPQIPGKIVELRVADNQFVHKGDVLYVIDPFDFEVAVRVGKALVDQRAADLEVKQAEFDRRQHLSDLATTPEEQQIFAGNAVQAKAAYEAATHQLAQAELNLKRTSVLSPVDGYVTNLLLRVGDYAVTGVSNVSVIDSDSFWIDGYFEETKMARICIGDRAEAQLVGYPRPILGHVKTVTRGVSVSNAASGTQGLPNVDPIYTWVRLAQRVPVRVAIDTVPADVPLVSGMTATVTIRQPAGGDPQTWFGQLRANLMAPISDWFGEGRPPRPNCLQGASQPAPEVEALPYTREPAVPSAEKIAPGLTPGVDASPRLP</sequence>
<dbReference type="Proteomes" id="UP000077173">
    <property type="component" value="Unassembled WGS sequence"/>
</dbReference>
<evidence type="ECO:0000313" key="5">
    <source>
        <dbReference type="Proteomes" id="UP000077173"/>
    </source>
</evidence>
<reference evidence="4 5" key="1">
    <citation type="submission" date="2016-02" db="EMBL/GenBank/DDBJ databases">
        <title>Draft genome sequence of the strain BR 10247T Bradyrhizobium neotropicale isolated from nodules of Centrolobium paraense.</title>
        <authorList>
            <person name="Simoes-Araujo J.L."/>
            <person name="Barauna A.C."/>
            <person name="Silva K."/>
            <person name="Zilli J.E."/>
        </authorList>
    </citation>
    <scope>NUCLEOTIDE SEQUENCE [LARGE SCALE GENOMIC DNA]</scope>
    <source>
        <strain evidence="4 5">BR 10247</strain>
    </source>
</reference>
<proteinExistence type="predicted"/>